<evidence type="ECO:0000256" key="1">
    <source>
        <dbReference type="SAM" id="MobiDB-lite"/>
    </source>
</evidence>
<accession>A0A830HIJ8</accession>
<proteinExistence type="predicted"/>
<evidence type="ECO:0000259" key="2">
    <source>
        <dbReference type="Pfam" id="PF13259"/>
    </source>
</evidence>
<dbReference type="InterPro" id="IPR025124">
    <property type="entry name" value="Gag1-like_clamp"/>
</dbReference>
<dbReference type="Pfam" id="PF13259">
    <property type="entry name" value="clamp_Gag1-like"/>
    <property type="match status" value="1"/>
</dbReference>
<feature type="region of interest" description="Disordered" evidence="1">
    <location>
        <begin position="22"/>
        <end position="68"/>
    </location>
</feature>
<name>A0A830HIJ8_9CHLO</name>
<feature type="compositionally biased region" description="Gly residues" evidence="1">
    <location>
        <begin position="22"/>
        <end position="40"/>
    </location>
</feature>
<reference evidence="3" key="1">
    <citation type="submission" date="2020-10" db="EMBL/GenBank/DDBJ databases">
        <title>Unveiling of a novel bifunctional photoreceptor, Dualchrome1, isolated from a cosmopolitan green alga.</title>
        <authorList>
            <person name="Suzuki S."/>
            <person name="Kawachi M."/>
        </authorList>
    </citation>
    <scope>NUCLEOTIDE SEQUENCE</scope>
    <source>
        <strain evidence="3">NIES 2893</strain>
    </source>
</reference>
<keyword evidence="4" id="KW-1185">Reference proteome</keyword>
<dbReference type="PANTHER" id="PTHR33373:SF34">
    <property type="entry name" value="DUF4050 DOMAIN-CONTAINING PROTEIN"/>
    <property type="match status" value="1"/>
</dbReference>
<dbReference type="AlphaFoldDB" id="A0A830HIJ8"/>
<dbReference type="OrthoDB" id="531050at2759"/>
<comment type="caution">
    <text evidence="3">The sequence shown here is derived from an EMBL/GenBank/DDBJ whole genome shotgun (WGS) entry which is preliminary data.</text>
</comment>
<protein>
    <recommendedName>
        <fullName evidence="2">Gag1-like clamp domain-containing protein</fullName>
    </recommendedName>
</protein>
<dbReference type="Proteomes" id="UP000660262">
    <property type="component" value="Unassembled WGS sequence"/>
</dbReference>
<dbReference type="PANTHER" id="PTHR33373">
    <property type="entry name" value="OS07G0479600 PROTEIN"/>
    <property type="match status" value="1"/>
</dbReference>
<evidence type="ECO:0000313" key="4">
    <source>
        <dbReference type="Proteomes" id="UP000660262"/>
    </source>
</evidence>
<evidence type="ECO:0000313" key="3">
    <source>
        <dbReference type="EMBL" id="GHP06585.1"/>
    </source>
</evidence>
<gene>
    <name evidence="3" type="ORF">PPROV_000533000</name>
</gene>
<feature type="domain" description="Gag1-like clamp" evidence="2">
    <location>
        <begin position="56"/>
        <end position="151"/>
    </location>
</feature>
<organism evidence="3 4">
    <name type="scientific">Pycnococcus provasolii</name>
    <dbReference type="NCBI Taxonomy" id="41880"/>
    <lineage>
        <taxon>Eukaryota</taxon>
        <taxon>Viridiplantae</taxon>
        <taxon>Chlorophyta</taxon>
        <taxon>Pseudoscourfieldiophyceae</taxon>
        <taxon>Pseudoscourfieldiales</taxon>
        <taxon>Pycnococcaceae</taxon>
        <taxon>Pycnococcus</taxon>
    </lineage>
</organism>
<dbReference type="EMBL" id="BNJQ01000013">
    <property type="protein sequence ID" value="GHP06585.1"/>
    <property type="molecule type" value="Genomic_DNA"/>
</dbReference>
<sequence length="153" mass="16076">MLVHANRVGAFGPYVTRGGGGGGGGGSGGAGAGAGAGAAGAGASPIPPQIARRAREAAETTTSLDSAQDTTWTNQGLLAWERQRLAWRSAQRQQQHQNARARANQARQAVLNPDVTYEDLLLTNRPFPVPVPLQEMVDLLVDVWDEEGLYDAC</sequence>